<keyword evidence="8" id="KW-1185">Reference proteome</keyword>
<keyword evidence="5" id="KW-1133">Transmembrane helix</keyword>
<evidence type="ECO:0000256" key="5">
    <source>
        <dbReference type="SAM" id="Phobius"/>
    </source>
</evidence>
<dbReference type="GeneTree" id="ENSGT01120000271858"/>
<evidence type="ECO:0000256" key="3">
    <source>
        <dbReference type="ARBA" id="ARBA00023134"/>
    </source>
</evidence>
<dbReference type="Gene3D" id="3.40.50.300">
    <property type="entry name" value="P-loop containing nucleotide triphosphate hydrolases"/>
    <property type="match status" value="1"/>
</dbReference>
<keyword evidence="2" id="KW-0547">Nucleotide-binding</keyword>
<comment type="similarity">
    <text evidence="1">Belongs to the TRAFAC class TrmE-Era-EngA-EngB-Septin-like GTPase superfamily. AIG1/Toc34/Toc159-like paraseptin GTPase family. IAN subfamily.</text>
</comment>
<accession>A0A671X9P7</accession>
<dbReference type="Pfam" id="PF04548">
    <property type="entry name" value="AIG1"/>
    <property type="match status" value="1"/>
</dbReference>
<dbReference type="PROSITE" id="PS51720">
    <property type="entry name" value="G_AIG1"/>
    <property type="match status" value="1"/>
</dbReference>
<dbReference type="SUPFAM" id="SSF52540">
    <property type="entry name" value="P-loop containing nucleoside triphosphate hydrolases"/>
    <property type="match status" value="1"/>
</dbReference>
<evidence type="ECO:0000256" key="1">
    <source>
        <dbReference type="ARBA" id="ARBA00008535"/>
    </source>
</evidence>
<reference evidence="7" key="2">
    <citation type="submission" date="2025-08" db="UniProtKB">
        <authorList>
            <consortium name="Ensembl"/>
        </authorList>
    </citation>
    <scope>IDENTIFICATION</scope>
</reference>
<evidence type="ECO:0000313" key="8">
    <source>
        <dbReference type="Proteomes" id="UP000472265"/>
    </source>
</evidence>
<feature type="domain" description="AIG1-type G" evidence="6">
    <location>
        <begin position="15"/>
        <end position="213"/>
    </location>
</feature>
<dbReference type="GO" id="GO:0005525">
    <property type="term" value="F:GTP binding"/>
    <property type="evidence" value="ECO:0007669"/>
    <property type="project" value="UniProtKB-KW"/>
</dbReference>
<feature type="coiled-coil region" evidence="4">
    <location>
        <begin position="209"/>
        <end position="291"/>
    </location>
</feature>
<dbReference type="PANTHER" id="PTHR10903:SF112">
    <property type="entry name" value="SI:CH211-113E8.5"/>
    <property type="match status" value="1"/>
</dbReference>
<feature type="transmembrane region" description="Helical" evidence="5">
    <location>
        <begin position="299"/>
        <end position="323"/>
    </location>
</feature>
<protein>
    <recommendedName>
        <fullName evidence="6">AIG1-type G domain-containing protein</fullName>
    </recommendedName>
</protein>
<proteinExistence type="inferred from homology"/>
<evidence type="ECO:0000313" key="7">
    <source>
        <dbReference type="Ensembl" id="ENSSAUP00010045630.1"/>
    </source>
</evidence>
<sequence length="361" mass="39960">MASRLLRDGPTKYNNEEIRIVLVGKTGAGKSATGNTILGIQNFESEFSLNSLTEKCDKAFGEMDGQKVAVIDTPGLFDTCDDEEKTVDNIGQSITYASPGPHIFLVVIKLGRFTEEEKKTVQMIQEIFGEEADKYSMVLFTHGDLLKGKLFEELLKKNKDLQELVSRCNGQYHVFNNELKDRSQVRELLNKIRDITEKNGGRHYSTEMFQKTEKKIEEEKQRILKENEEQRHKQLEELEKKIEKKYEEKMKKIKADGEKQNKLMAKCEREKQEACRKLQEKQEKEARSKAEGSSSVRDVVIGILIGAGIVAGAGAMIAAGAVIAAEAGAVLAAGAGAVLAARVGTVARTGTRAIASVCSIS</sequence>
<organism evidence="7 8">
    <name type="scientific">Sparus aurata</name>
    <name type="common">Gilthead sea bream</name>
    <dbReference type="NCBI Taxonomy" id="8175"/>
    <lineage>
        <taxon>Eukaryota</taxon>
        <taxon>Metazoa</taxon>
        <taxon>Chordata</taxon>
        <taxon>Craniata</taxon>
        <taxon>Vertebrata</taxon>
        <taxon>Euteleostomi</taxon>
        <taxon>Actinopterygii</taxon>
        <taxon>Neopterygii</taxon>
        <taxon>Teleostei</taxon>
        <taxon>Neoteleostei</taxon>
        <taxon>Acanthomorphata</taxon>
        <taxon>Eupercaria</taxon>
        <taxon>Spariformes</taxon>
        <taxon>Sparidae</taxon>
        <taxon>Sparus</taxon>
    </lineage>
</organism>
<dbReference type="Ensembl" id="ENSSAUT00010047969.1">
    <property type="protein sequence ID" value="ENSSAUP00010045630.1"/>
    <property type="gene ID" value="ENSSAUG00010019037.1"/>
</dbReference>
<dbReference type="InterPro" id="IPR006703">
    <property type="entry name" value="G_AIG1"/>
</dbReference>
<name>A0A671X9P7_SPAAU</name>
<evidence type="ECO:0000256" key="2">
    <source>
        <dbReference type="ARBA" id="ARBA00022741"/>
    </source>
</evidence>
<dbReference type="InterPro" id="IPR027417">
    <property type="entry name" value="P-loop_NTPase"/>
</dbReference>
<dbReference type="CDD" id="cd01852">
    <property type="entry name" value="AIG1"/>
    <property type="match status" value="1"/>
</dbReference>
<dbReference type="PANTHER" id="PTHR10903">
    <property type="entry name" value="GTPASE, IMAP FAMILY MEMBER-RELATED"/>
    <property type="match status" value="1"/>
</dbReference>
<keyword evidence="5" id="KW-0812">Transmembrane</keyword>
<dbReference type="InterPro" id="IPR045058">
    <property type="entry name" value="GIMA/IAN/Toc"/>
</dbReference>
<evidence type="ECO:0000259" key="6">
    <source>
        <dbReference type="PROSITE" id="PS51720"/>
    </source>
</evidence>
<dbReference type="OMA" id="WTIAREN"/>
<evidence type="ECO:0000256" key="4">
    <source>
        <dbReference type="SAM" id="Coils"/>
    </source>
</evidence>
<reference evidence="7" key="3">
    <citation type="submission" date="2025-09" db="UniProtKB">
        <authorList>
            <consortium name="Ensembl"/>
        </authorList>
    </citation>
    <scope>IDENTIFICATION</scope>
</reference>
<dbReference type="FunFam" id="3.40.50.300:FF:000366">
    <property type="entry name" value="GTPase, IMAP family member 2"/>
    <property type="match status" value="1"/>
</dbReference>
<keyword evidence="5" id="KW-0472">Membrane</keyword>
<dbReference type="InParanoid" id="A0A671X9P7"/>
<dbReference type="Proteomes" id="UP000472265">
    <property type="component" value="Chromosome 21"/>
</dbReference>
<dbReference type="AlphaFoldDB" id="A0A671X9P7"/>
<feature type="transmembrane region" description="Helical" evidence="5">
    <location>
        <begin position="329"/>
        <end position="347"/>
    </location>
</feature>
<reference evidence="7" key="1">
    <citation type="submission" date="2021-04" db="EMBL/GenBank/DDBJ databases">
        <authorList>
            <consortium name="Wellcome Sanger Institute Data Sharing"/>
        </authorList>
    </citation>
    <scope>NUCLEOTIDE SEQUENCE [LARGE SCALE GENOMIC DNA]</scope>
</reference>
<keyword evidence="4" id="KW-0175">Coiled coil</keyword>
<keyword evidence="3" id="KW-0342">GTP-binding</keyword>